<keyword evidence="2" id="KW-0472">Membrane</keyword>
<proteinExistence type="predicted"/>
<organism evidence="5">
    <name type="scientific">Brachypodium distachyon</name>
    <name type="common">Purple false brome</name>
    <name type="synonym">Trachynia distachya</name>
    <dbReference type="NCBI Taxonomy" id="15368"/>
    <lineage>
        <taxon>Eukaryota</taxon>
        <taxon>Viridiplantae</taxon>
        <taxon>Streptophyta</taxon>
        <taxon>Embryophyta</taxon>
        <taxon>Tracheophyta</taxon>
        <taxon>Spermatophyta</taxon>
        <taxon>Magnoliopsida</taxon>
        <taxon>Liliopsida</taxon>
        <taxon>Poales</taxon>
        <taxon>Poaceae</taxon>
        <taxon>BOP clade</taxon>
        <taxon>Pooideae</taxon>
        <taxon>Stipodae</taxon>
        <taxon>Brachypodieae</taxon>
        <taxon>Brachypodium</taxon>
    </lineage>
</organism>
<sequence length="222" mass="23862">MSMARYIEMPDMAAADEPAVDHVDDAPPPAPQGQEDLAAVAAPQPQAALGGDAAAAAPPPGDPAIQQDADNAEYLDKMRGWLMTVATLFAGFAFHAAMHPPAWMGNDAYRQVFTRNGSYTAGLFVVSNLVTFATAMVLVVLLLHIKRAPSTLDMGAITFMLSMIAFFVVMMFTFAVSSEWAVARTVLYALFAYGIVVGVFVIYGARLRTYLRRHASSAPLLE</sequence>
<accession>I1IG26</accession>
<evidence type="ECO:0000313" key="5">
    <source>
        <dbReference type="EnsemblPlants" id="KQJ85610"/>
    </source>
</evidence>
<keyword evidence="2" id="KW-1133">Transmembrane helix</keyword>
<dbReference type="HOGENOM" id="CLU_1246883_0_0_1"/>
<dbReference type="AlphaFoldDB" id="I1IG26"/>
<keyword evidence="6" id="KW-1185">Reference proteome</keyword>
<dbReference type="OrthoDB" id="696612at2759"/>
<reference evidence="4" key="2">
    <citation type="submission" date="2017-06" db="EMBL/GenBank/DDBJ databases">
        <title>WGS assembly of Brachypodium distachyon.</title>
        <authorList>
            <consortium name="The International Brachypodium Initiative"/>
            <person name="Lucas S."/>
            <person name="Harmon-Smith M."/>
            <person name="Lail K."/>
            <person name="Tice H."/>
            <person name="Grimwood J."/>
            <person name="Bruce D."/>
            <person name="Barry K."/>
            <person name="Shu S."/>
            <person name="Lindquist E."/>
            <person name="Wang M."/>
            <person name="Pitluck S."/>
            <person name="Vogel J.P."/>
            <person name="Garvin D.F."/>
            <person name="Mockler T.C."/>
            <person name="Schmutz J."/>
            <person name="Rokhsar D."/>
            <person name="Bevan M.W."/>
        </authorList>
    </citation>
    <scope>NUCLEOTIDE SEQUENCE</scope>
    <source>
        <strain evidence="4">Bd21</strain>
    </source>
</reference>
<dbReference type="Gramene" id="KQJ85610">
    <property type="protein sequence ID" value="KQJ85610"/>
    <property type="gene ID" value="BRADI_4g00570v3"/>
</dbReference>
<feature type="compositionally biased region" description="Low complexity" evidence="1">
    <location>
        <begin position="38"/>
        <end position="56"/>
    </location>
</feature>
<keyword evidence="2" id="KW-0812">Transmembrane</keyword>
<feature type="transmembrane region" description="Helical" evidence="2">
    <location>
        <begin position="80"/>
        <end position="98"/>
    </location>
</feature>
<evidence type="ECO:0000256" key="2">
    <source>
        <dbReference type="SAM" id="Phobius"/>
    </source>
</evidence>
<dbReference type="EnsemblPlants" id="KQJ85610">
    <property type="protein sequence ID" value="KQJ85610"/>
    <property type="gene ID" value="BRADI_4g00570v3"/>
</dbReference>
<evidence type="ECO:0000259" key="3">
    <source>
        <dbReference type="Pfam" id="PF13962"/>
    </source>
</evidence>
<dbReference type="InterPro" id="IPR026961">
    <property type="entry name" value="PGG_dom"/>
</dbReference>
<feature type="transmembrane region" description="Helical" evidence="2">
    <location>
        <begin position="186"/>
        <end position="205"/>
    </location>
</feature>
<feature type="transmembrane region" description="Helical" evidence="2">
    <location>
        <begin position="118"/>
        <end position="143"/>
    </location>
</feature>
<gene>
    <name evidence="4" type="ORF">BRADI_4g00570v3</name>
</gene>
<protein>
    <recommendedName>
        <fullName evidence="3">PGG domain-containing protein</fullName>
    </recommendedName>
</protein>
<feature type="transmembrane region" description="Helical" evidence="2">
    <location>
        <begin position="155"/>
        <end position="174"/>
    </location>
</feature>
<name>I1IG26_BRADI</name>
<reference evidence="5" key="3">
    <citation type="submission" date="2018-08" db="UniProtKB">
        <authorList>
            <consortium name="EnsemblPlants"/>
        </authorList>
    </citation>
    <scope>IDENTIFICATION</scope>
    <source>
        <strain evidence="5">cv. Bd21</strain>
    </source>
</reference>
<reference evidence="4 5" key="1">
    <citation type="journal article" date="2010" name="Nature">
        <title>Genome sequencing and analysis of the model grass Brachypodium distachyon.</title>
        <authorList>
            <consortium name="International Brachypodium Initiative"/>
        </authorList>
    </citation>
    <scope>NUCLEOTIDE SEQUENCE [LARGE SCALE GENOMIC DNA]</scope>
    <source>
        <strain evidence="4 5">Bd21</strain>
    </source>
</reference>
<dbReference type="OMA" id="SACCAYA"/>
<evidence type="ECO:0000313" key="4">
    <source>
        <dbReference type="EMBL" id="KQJ85610.1"/>
    </source>
</evidence>
<feature type="region of interest" description="Disordered" evidence="1">
    <location>
        <begin position="1"/>
        <end position="64"/>
    </location>
</feature>
<dbReference type="EMBL" id="CM000883">
    <property type="protein sequence ID" value="KQJ85610.1"/>
    <property type="molecule type" value="Genomic_DNA"/>
</dbReference>
<dbReference type="Pfam" id="PF13962">
    <property type="entry name" value="PGG"/>
    <property type="match status" value="1"/>
</dbReference>
<dbReference type="eggNOG" id="ENOG502R3TD">
    <property type="taxonomic scope" value="Eukaryota"/>
</dbReference>
<dbReference type="Proteomes" id="UP000008810">
    <property type="component" value="Chromosome 4"/>
</dbReference>
<feature type="domain" description="PGG" evidence="3">
    <location>
        <begin position="73"/>
        <end position="178"/>
    </location>
</feature>
<evidence type="ECO:0000313" key="6">
    <source>
        <dbReference type="Proteomes" id="UP000008810"/>
    </source>
</evidence>
<dbReference type="InParanoid" id="I1IG26"/>
<evidence type="ECO:0000256" key="1">
    <source>
        <dbReference type="SAM" id="MobiDB-lite"/>
    </source>
</evidence>